<dbReference type="PANTHER" id="PTHR44757:SF2">
    <property type="entry name" value="BIOFILM ARCHITECTURE MAINTENANCE PROTEIN MBAA"/>
    <property type="match status" value="1"/>
</dbReference>
<dbReference type="InterPro" id="IPR013767">
    <property type="entry name" value="PAS_fold"/>
</dbReference>
<dbReference type="Pfam" id="PF13426">
    <property type="entry name" value="PAS_9"/>
    <property type="match status" value="1"/>
</dbReference>
<dbReference type="PANTHER" id="PTHR44757">
    <property type="entry name" value="DIGUANYLATE CYCLASE DGCP"/>
    <property type="match status" value="1"/>
</dbReference>
<dbReference type="GeneID" id="76835900"/>
<evidence type="ECO:0000313" key="2">
    <source>
        <dbReference type="EMBL" id="WAI02618.1"/>
    </source>
</evidence>
<reference evidence="2" key="1">
    <citation type="submission" date="2022-11" db="EMBL/GenBank/DDBJ databases">
        <title>Complete genome sequence of Methanogenium organophilum DSM 3596.</title>
        <authorList>
            <person name="Chen S.-C."/>
            <person name="Lai S.-J."/>
            <person name="You Y.-T."/>
        </authorList>
    </citation>
    <scope>NUCLEOTIDE SEQUENCE</scope>
    <source>
        <strain evidence="2">DSM 3596</strain>
    </source>
</reference>
<name>A0A9X9T8M1_METOG</name>
<protein>
    <submittedName>
        <fullName evidence="2">PAS domain S-box protein</fullName>
    </submittedName>
</protein>
<dbReference type="AlphaFoldDB" id="A0A9X9T8M1"/>
<dbReference type="SUPFAM" id="SSF55785">
    <property type="entry name" value="PYP-like sensor domain (PAS domain)"/>
    <property type="match status" value="2"/>
</dbReference>
<dbReference type="GO" id="GO:0006355">
    <property type="term" value="P:regulation of DNA-templated transcription"/>
    <property type="evidence" value="ECO:0007669"/>
    <property type="project" value="InterPro"/>
</dbReference>
<keyword evidence="3" id="KW-1185">Reference proteome</keyword>
<feature type="domain" description="PAS" evidence="1">
    <location>
        <begin position="41"/>
        <end position="92"/>
    </location>
</feature>
<organism evidence="2 3">
    <name type="scientific">Methanogenium organophilum</name>
    <dbReference type="NCBI Taxonomy" id="2199"/>
    <lineage>
        <taxon>Archaea</taxon>
        <taxon>Methanobacteriati</taxon>
        <taxon>Methanobacteriota</taxon>
        <taxon>Stenosarchaea group</taxon>
        <taxon>Methanomicrobia</taxon>
        <taxon>Methanomicrobiales</taxon>
        <taxon>Methanomicrobiaceae</taxon>
        <taxon>Methanogenium</taxon>
    </lineage>
</organism>
<dbReference type="Proteomes" id="UP001163096">
    <property type="component" value="Chromosome"/>
</dbReference>
<dbReference type="InterPro" id="IPR052155">
    <property type="entry name" value="Biofilm_reg_signaling"/>
</dbReference>
<accession>A0A9X9T8M1</accession>
<dbReference type="SMART" id="SM00091">
    <property type="entry name" value="PAS"/>
    <property type="match status" value="2"/>
</dbReference>
<evidence type="ECO:0000313" key="3">
    <source>
        <dbReference type="Proteomes" id="UP001163096"/>
    </source>
</evidence>
<gene>
    <name evidence="2" type="ORF">OU421_12320</name>
</gene>
<dbReference type="InterPro" id="IPR035965">
    <property type="entry name" value="PAS-like_dom_sf"/>
</dbReference>
<dbReference type="RefSeq" id="WP_268187925.1">
    <property type="nucleotide sequence ID" value="NZ_CP113361.1"/>
</dbReference>
<dbReference type="CDD" id="cd00130">
    <property type="entry name" value="PAS"/>
    <property type="match status" value="1"/>
</dbReference>
<dbReference type="InterPro" id="IPR000014">
    <property type="entry name" value="PAS"/>
</dbReference>
<proteinExistence type="predicted"/>
<evidence type="ECO:0000259" key="1">
    <source>
        <dbReference type="PROSITE" id="PS50112"/>
    </source>
</evidence>
<dbReference type="PROSITE" id="PS50112">
    <property type="entry name" value="PAS"/>
    <property type="match status" value="1"/>
</dbReference>
<sequence>MASGNKRYEEDLKEIRNRIIGFGESSIKKSYYPQLQYKQEELERFRVTLDSTRDIVFILEPLTGHIIDANSQAEKMLGYTSKELLNMTIFDLADHGRLHKIFAMVGSEPGSSEIIQTPVVVRDGQVIRMELSISSAHFEKDNYITVLCRDITEREEMEAAIRYSEFQYRTTINTLHDILVVIDESFRIIIYNDAFETLCRNSGVRGDIQGMNLKAMGSFFSYEKDSGFLNSFVLQDYFEEEIKYRYNGKFAIYSLRNMPMVENGVFKQSVLYMRDTTEYFVLENMKKEAFIQIDKNMEQFAVLNDHIRNPLQVILSIIDLECSDEVTEKILPYIKEIDNLINNLDNGWIESEKVRNMIVRHYGISLIDRSDISDIIRYLQDKCES</sequence>
<dbReference type="KEGG" id="mou:OU421_12320"/>
<dbReference type="EMBL" id="CP113361">
    <property type="protein sequence ID" value="WAI02618.1"/>
    <property type="molecule type" value="Genomic_DNA"/>
</dbReference>
<dbReference type="Gene3D" id="3.30.450.20">
    <property type="entry name" value="PAS domain"/>
    <property type="match status" value="2"/>
</dbReference>
<dbReference type="NCBIfam" id="TIGR00229">
    <property type="entry name" value="sensory_box"/>
    <property type="match status" value="1"/>
</dbReference>
<dbReference type="Pfam" id="PF00989">
    <property type="entry name" value="PAS"/>
    <property type="match status" value="1"/>
</dbReference>